<keyword evidence="1" id="KW-0433">Leucine-rich repeat</keyword>
<dbReference type="InterPro" id="IPR050216">
    <property type="entry name" value="LRR_domain-containing"/>
</dbReference>
<sequence length="603" mass="67546">MASAKLLSLARQSGQLDLGNRNLTEVPANVCQINEKREEDEKWWEVSKLKRLFLQSNKIQNLPPGFEQLGDGLELLDVSDNQISEFMQPQQILKFITLKELRLNKNKLTNLNGLIFSLPSLATLHANENQITSLPDLTFLKSNNPSQTSTQSNSGSIQDKNLPEYMKGMNKYSHHYDHISFSQMDKDGQNSNGDNDLQSGVNPSPIVELHTLRILNLSQNKLTSIPGSICKCILLEEINLSKNLISELPNELFSNMRNLRSFNVNENRLSQIPPLIEKQQQQSSQQQGRTNSINSNMNHNPFPNLTELFISQNRITSLPEGICEVVSLVGIHARENKHLDLTSNGIKDIPAKLGLLNKEKMKFLGLDGNPVKSFRQGILQQGTQAVIEYLRTRLREEDIDIVAEEMQQIQSQQQSSSSQNQSKSKLQQKQQQSSSSSSSSSTNISPSSSFAFAAIPAAAGRQQRTQDLIDTIRESFSSQQLSLESKQLTFIPDLVVDASQRIKILNLSKNQLNEFIIGKYTGTQTGQQQGSNSRLSQSNINQQSQSSSQTQTQLFPFSQFAVLHTIDISQNNFTTLPDEFAELPSIKTIIAVRNRLKTLPESV</sequence>
<dbReference type="InterPro" id="IPR032675">
    <property type="entry name" value="LRR_dom_sf"/>
</dbReference>
<evidence type="ECO:0000313" key="4">
    <source>
        <dbReference type="EMBL" id="KAA6396815.1"/>
    </source>
</evidence>
<dbReference type="SMART" id="SM00369">
    <property type="entry name" value="LRR_TYP"/>
    <property type="match status" value="7"/>
</dbReference>
<feature type="region of interest" description="Disordered" evidence="3">
    <location>
        <begin position="526"/>
        <end position="548"/>
    </location>
</feature>
<evidence type="ECO:0000256" key="3">
    <source>
        <dbReference type="SAM" id="MobiDB-lite"/>
    </source>
</evidence>
<dbReference type="SUPFAM" id="SSF52075">
    <property type="entry name" value="Outer arm dynein light chain 1"/>
    <property type="match status" value="1"/>
</dbReference>
<dbReference type="PROSITE" id="PS51450">
    <property type="entry name" value="LRR"/>
    <property type="match status" value="7"/>
</dbReference>
<dbReference type="SMART" id="SM00365">
    <property type="entry name" value="LRR_SD22"/>
    <property type="match status" value="3"/>
</dbReference>
<reference evidence="4 5" key="1">
    <citation type="submission" date="2019-03" db="EMBL/GenBank/DDBJ databases">
        <title>Single cell metagenomics reveals metabolic interactions within the superorganism composed of flagellate Streblomastix strix and complex community of Bacteroidetes bacteria on its surface.</title>
        <authorList>
            <person name="Treitli S.C."/>
            <person name="Kolisko M."/>
            <person name="Husnik F."/>
            <person name="Keeling P."/>
            <person name="Hampl V."/>
        </authorList>
    </citation>
    <scope>NUCLEOTIDE SEQUENCE [LARGE SCALE GENOMIC DNA]</scope>
    <source>
        <strain evidence="4">ST1C</strain>
    </source>
</reference>
<feature type="region of interest" description="Disordered" evidence="3">
    <location>
        <begin position="277"/>
        <end position="297"/>
    </location>
</feature>
<dbReference type="SMART" id="SM00364">
    <property type="entry name" value="LRR_BAC"/>
    <property type="match status" value="7"/>
</dbReference>
<name>A0A5J4WR02_9EUKA</name>
<dbReference type="InterPro" id="IPR001611">
    <property type="entry name" value="Leu-rich_rpt"/>
</dbReference>
<dbReference type="Proteomes" id="UP000324800">
    <property type="component" value="Unassembled WGS sequence"/>
</dbReference>
<accession>A0A5J4WR02</accession>
<keyword evidence="2" id="KW-0677">Repeat</keyword>
<feature type="compositionally biased region" description="Polar residues" evidence="3">
    <location>
        <begin position="288"/>
        <end position="297"/>
    </location>
</feature>
<organism evidence="4 5">
    <name type="scientific">Streblomastix strix</name>
    <dbReference type="NCBI Taxonomy" id="222440"/>
    <lineage>
        <taxon>Eukaryota</taxon>
        <taxon>Metamonada</taxon>
        <taxon>Preaxostyla</taxon>
        <taxon>Oxymonadida</taxon>
        <taxon>Streblomastigidae</taxon>
        <taxon>Streblomastix</taxon>
    </lineage>
</organism>
<gene>
    <name evidence="4" type="ORF">EZS28_007657</name>
</gene>
<dbReference type="Pfam" id="PF00560">
    <property type="entry name" value="LRR_1"/>
    <property type="match status" value="2"/>
</dbReference>
<dbReference type="GO" id="GO:0005737">
    <property type="term" value="C:cytoplasm"/>
    <property type="evidence" value="ECO:0007669"/>
    <property type="project" value="TreeGrafter"/>
</dbReference>
<dbReference type="PANTHER" id="PTHR48051">
    <property type="match status" value="1"/>
</dbReference>
<evidence type="ECO:0000256" key="1">
    <source>
        <dbReference type="ARBA" id="ARBA00022614"/>
    </source>
</evidence>
<evidence type="ECO:0000313" key="5">
    <source>
        <dbReference type="Proteomes" id="UP000324800"/>
    </source>
</evidence>
<dbReference type="EMBL" id="SNRW01001333">
    <property type="protein sequence ID" value="KAA6396815.1"/>
    <property type="molecule type" value="Genomic_DNA"/>
</dbReference>
<evidence type="ECO:0000256" key="2">
    <source>
        <dbReference type="ARBA" id="ARBA00022737"/>
    </source>
</evidence>
<feature type="region of interest" description="Disordered" evidence="3">
    <location>
        <begin position="410"/>
        <end position="445"/>
    </location>
</feature>
<dbReference type="InterPro" id="IPR003591">
    <property type="entry name" value="Leu-rich_rpt_typical-subtyp"/>
</dbReference>
<feature type="region of interest" description="Disordered" evidence="3">
    <location>
        <begin position="142"/>
        <end position="162"/>
    </location>
</feature>
<dbReference type="AlphaFoldDB" id="A0A5J4WR02"/>
<protein>
    <submittedName>
        <fullName evidence="4">Putative leucine-rich repeat protein</fullName>
    </submittedName>
</protein>
<proteinExistence type="predicted"/>
<comment type="caution">
    <text evidence="4">The sequence shown here is derived from an EMBL/GenBank/DDBJ whole genome shotgun (WGS) entry which is preliminary data.</text>
</comment>
<dbReference type="PANTHER" id="PTHR48051:SF1">
    <property type="entry name" value="RAS SUPPRESSOR PROTEIN 1"/>
    <property type="match status" value="1"/>
</dbReference>
<dbReference type="Gene3D" id="3.80.10.10">
    <property type="entry name" value="Ribonuclease Inhibitor"/>
    <property type="match status" value="4"/>
</dbReference>
<feature type="compositionally biased region" description="Low complexity" evidence="3">
    <location>
        <begin position="142"/>
        <end position="156"/>
    </location>
</feature>
<dbReference type="OrthoDB" id="660555at2759"/>
<dbReference type="SUPFAM" id="SSF52058">
    <property type="entry name" value="L domain-like"/>
    <property type="match status" value="1"/>
</dbReference>